<dbReference type="InterPro" id="IPR010827">
    <property type="entry name" value="BamA/TamA_POTRA"/>
</dbReference>
<feature type="domain" description="PNPLA" evidence="4">
    <location>
        <begin position="38"/>
        <end position="230"/>
    </location>
</feature>
<dbReference type="GO" id="GO:0019867">
    <property type="term" value="C:outer membrane"/>
    <property type="evidence" value="ECO:0007669"/>
    <property type="project" value="InterPro"/>
</dbReference>
<accession>A0A3B1AJG1</accession>
<keyword evidence="1" id="KW-0378">Hydrolase</keyword>
<evidence type="ECO:0000256" key="3">
    <source>
        <dbReference type="ARBA" id="ARBA00023098"/>
    </source>
</evidence>
<proteinExistence type="predicted"/>
<dbReference type="GO" id="GO:0016787">
    <property type="term" value="F:hydrolase activity"/>
    <property type="evidence" value="ECO:0007669"/>
    <property type="project" value="UniProtKB-KW"/>
</dbReference>
<dbReference type="InterPro" id="IPR050301">
    <property type="entry name" value="NTE"/>
</dbReference>
<dbReference type="GO" id="GO:0016042">
    <property type="term" value="P:lipid catabolic process"/>
    <property type="evidence" value="ECO:0007669"/>
    <property type="project" value="UniProtKB-KW"/>
</dbReference>
<dbReference type="Pfam" id="PF01734">
    <property type="entry name" value="Patatin"/>
    <property type="match status" value="1"/>
</dbReference>
<keyword evidence="2" id="KW-0442">Lipid degradation</keyword>
<dbReference type="AlphaFoldDB" id="A0A3B1AJG1"/>
<dbReference type="EMBL" id="UOFU01000352">
    <property type="protein sequence ID" value="VAX03862.1"/>
    <property type="molecule type" value="Genomic_DNA"/>
</dbReference>
<protein>
    <submittedName>
        <fullName evidence="5">Putative patatin-like phospholipase</fullName>
    </submittedName>
</protein>
<reference evidence="5" key="1">
    <citation type="submission" date="2018-06" db="EMBL/GenBank/DDBJ databases">
        <authorList>
            <person name="Zhirakovskaya E."/>
        </authorList>
    </citation>
    <scope>NUCLEOTIDE SEQUENCE</scope>
</reference>
<evidence type="ECO:0000256" key="2">
    <source>
        <dbReference type="ARBA" id="ARBA00022963"/>
    </source>
</evidence>
<dbReference type="PROSITE" id="PS51635">
    <property type="entry name" value="PNPLA"/>
    <property type="match status" value="1"/>
</dbReference>
<dbReference type="Gene3D" id="2.40.160.50">
    <property type="entry name" value="membrane protein fhac: a member of the omp85/tpsb transporter family"/>
    <property type="match status" value="1"/>
</dbReference>
<organism evidence="5">
    <name type="scientific">hydrothermal vent metagenome</name>
    <dbReference type="NCBI Taxonomy" id="652676"/>
    <lineage>
        <taxon>unclassified sequences</taxon>
        <taxon>metagenomes</taxon>
        <taxon>ecological metagenomes</taxon>
    </lineage>
</organism>
<evidence type="ECO:0000313" key="5">
    <source>
        <dbReference type="EMBL" id="VAX03862.1"/>
    </source>
</evidence>
<evidence type="ECO:0000256" key="1">
    <source>
        <dbReference type="ARBA" id="ARBA00022801"/>
    </source>
</evidence>
<gene>
    <name evidence="5" type="ORF">MNBD_GAMMA20-451</name>
</gene>
<keyword evidence="3" id="KW-0443">Lipid metabolism</keyword>
<dbReference type="PANTHER" id="PTHR14226:SF29">
    <property type="entry name" value="NEUROPATHY TARGET ESTERASE SWS"/>
    <property type="match status" value="1"/>
</dbReference>
<evidence type="ECO:0000259" key="4">
    <source>
        <dbReference type="PROSITE" id="PS51635"/>
    </source>
</evidence>
<dbReference type="InterPro" id="IPR016035">
    <property type="entry name" value="Acyl_Trfase/lysoPLipase"/>
</dbReference>
<dbReference type="Pfam" id="PF07244">
    <property type="entry name" value="POTRA"/>
    <property type="match status" value="1"/>
</dbReference>
<sequence length="740" mass="80498">MPQRSTALALGLLLSLLPIASIAAPAEKTVGERPRIGLVLSGGGARGLAHVGVLKVLEENRIPVDVIAGTSAGSIIAGLYAMGLPAADIEKIILGIDWNEGFSDTSDRRYRAFRRKQDDLDILTTLQAGLDIDGVRLPKGLLQGQRLELLLKRITTGAEPIDDFDQLPIPFRAIATDIETGDRVVIAEGDIARAMHASMAIPGVYAPVEIDGKLLVDGGLSSNLPIKAVRDMGAKLIIAIDISTPLLTADELTSVLSIAEQVSSLLTQNTVTQEIKYLGADDTLITPDLKDYSAADFDRAAEIIAIGEKATRNSLDKLSRYRIDAERYRNYRNDISHQPPLTPIIDAVVISTNSHLSQARLANYINLRPGDRFDRAQLEEDISYLYGLGYFSHISYQLDKDTDDGQTSLLIDVRKKDWGPNYLRAGVAMSGDFSGSNKINLAIGLLATEVNALGAEWDTQLGFGERSGIVSEFFQPISAASNYFVAASIRAQQRSVNRYRDGNTLLTARLRERQVAVDAGRQFGNRAELRVGIARSSSRADITTGPPQPTTNSEDGAYRLRFTYDTLDNPNFPHRGSYGQLFLSSSKSELGADANVDLGSLSLYKAGRWGNNILLGNFSYSDTINNRSSLPNLFQLGGFLNLSGYAQDELGGAYTALATLAYYRTLNHYFIKSAEIPLYIGASIEAGNAWQTRAQIGFDSLIHAGSVFIGADTYIGPIYIAYGFNNEGRQSSYLFLGRVF</sequence>
<dbReference type="InterPro" id="IPR002641">
    <property type="entry name" value="PNPLA_dom"/>
</dbReference>
<dbReference type="Gene3D" id="3.40.1090.10">
    <property type="entry name" value="Cytosolic phospholipase A2 catalytic domain"/>
    <property type="match status" value="2"/>
</dbReference>
<dbReference type="PANTHER" id="PTHR14226">
    <property type="entry name" value="NEUROPATHY TARGET ESTERASE/SWISS CHEESE D.MELANOGASTER"/>
    <property type="match status" value="1"/>
</dbReference>
<dbReference type="SUPFAM" id="SSF52151">
    <property type="entry name" value="FabD/lysophospholipase-like"/>
    <property type="match status" value="1"/>
</dbReference>
<name>A0A3B1AJG1_9ZZZZ</name>
<dbReference type="CDD" id="cd07205">
    <property type="entry name" value="Pat_PNPLA6_PNPLA7_NTE1_like"/>
    <property type="match status" value="1"/>
</dbReference>
<dbReference type="Gene3D" id="3.10.20.310">
    <property type="entry name" value="membrane protein fhac"/>
    <property type="match status" value="1"/>
</dbReference>